<evidence type="ECO:0000313" key="3">
    <source>
        <dbReference type="EMBL" id="NXY16108.1"/>
    </source>
</evidence>
<feature type="domain" description="CCDC81 HU" evidence="1">
    <location>
        <begin position="2"/>
        <end position="64"/>
    </location>
</feature>
<dbReference type="InterPro" id="IPR040673">
    <property type="entry name" value="CCDC81_HU_dom_2"/>
</dbReference>
<gene>
    <name evidence="3" type="primary">Ccdc81_0</name>
    <name evidence="3" type="ORF">ATRCLA_R05545</name>
</gene>
<reference evidence="3" key="1">
    <citation type="submission" date="2020-02" db="EMBL/GenBank/DDBJ databases">
        <title>Bird 10,000 Genomes (B10K) Project - Family phase.</title>
        <authorList>
            <person name="Zhang G."/>
        </authorList>
    </citation>
    <scope>NUCLEOTIDE SEQUENCE</scope>
    <source>
        <strain evidence="3">B10K-DU-029-61</strain>
        <tissue evidence="3">Blood</tissue>
    </source>
</reference>
<name>A0A852NRT7_9PASS</name>
<feature type="domain" description="CCDC81 HU" evidence="2">
    <location>
        <begin position="77"/>
        <end position="122"/>
    </location>
</feature>
<dbReference type="EMBL" id="WBMZ01004305">
    <property type="protein sequence ID" value="NXY16108.1"/>
    <property type="molecule type" value="Genomic_DNA"/>
</dbReference>
<dbReference type="Proteomes" id="UP000658642">
    <property type="component" value="Unassembled WGS sequence"/>
</dbReference>
<evidence type="ECO:0000259" key="1">
    <source>
        <dbReference type="Pfam" id="PF14908"/>
    </source>
</evidence>
<dbReference type="AlphaFoldDB" id="A0A852NRT7"/>
<proteinExistence type="predicted"/>
<comment type="caution">
    <text evidence="3">The sequence shown here is derived from an EMBL/GenBank/DDBJ whole genome shotgun (WGS) entry which is preliminary data.</text>
</comment>
<evidence type="ECO:0000259" key="2">
    <source>
        <dbReference type="Pfam" id="PF18289"/>
    </source>
</evidence>
<dbReference type="PANTHER" id="PTHR14362:SF2">
    <property type="entry name" value="COILED-COIL DOMAIN-CONTAINING PROTEIN 81"/>
    <property type="match status" value="1"/>
</dbReference>
<accession>A0A852NRT7</accession>
<organism evidence="3 4">
    <name type="scientific">Atrichornis clamosus</name>
    <dbReference type="NCBI Taxonomy" id="449594"/>
    <lineage>
        <taxon>Eukaryota</taxon>
        <taxon>Metazoa</taxon>
        <taxon>Chordata</taxon>
        <taxon>Craniata</taxon>
        <taxon>Vertebrata</taxon>
        <taxon>Euteleostomi</taxon>
        <taxon>Archelosauria</taxon>
        <taxon>Archosauria</taxon>
        <taxon>Dinosauria</taxon>
        <taxon>Saurischia</taxon>
        <taxon>Theropoda</taxon>
        <taxon>Coelurosauria</taxon>
        <taxon>Aves</taxon>
        <taxon>Neognathae</taxon>
        <taxon>Neoaves</taxon>
        <taxon>Telluraves</taxon>
        <taxon>Australaves</taxon>
        <taxon>Passeriformes</taxon>
        <taxon>Menuridae</taxon>
        <taxon>Atrichornis</taxon>
    </lineage>
</organism>
<feature type="non-terminal residue" evidence="3">
    <location>
        <position position="122"/>
    </location>
</feature>
<dbReference type="OrthoDB" id="125906at2759"/>
<dbReference type="InterPro" id="IPR028034">
    <property type="entry name" value="HU-CCDC81"/>
</dbReference>
<evidence type="ECO:0000313" key="4">
    <source>
        <dbReference type="Proteomes" id="UP000658642"/>
    </source>
</evidence>
<keyword evidence="4" id="KW-1185">Reference proteome</keyword>
<sequence>EICKIWSGVSRYIHRQLLQKTAVETGIGTFTLVPVHASVEGGDVLPVERPMFILSKSLRMFYNLECDETKIPDETRIVQLDFEEIAAETHFRQEIVEQCVEETLLCFAGALRDNKEVEFSFR</sequence>
<dbReference type="Pfam" id="PF14908">
    <property type="entry name" value="HU-CCDC81_euk_1"/>
    <property type="match status" value="1"/>
</dbReference>
<feature type="non-terminal residue" evidence="3">
    <location>
        <position position="1"/>
    </location>
</feature>
<dbReference type="PANTHER" id="PTHR14362">
    <property type="entry name" value="COILED-COIL DOMAIN-CONTAINING PROTEIN 81"/>
    <property type="match status" value="1"/>
</dbReference>
<dbReference type="GO" id="GO:0005815">
    <property type="term" value="C:microtubule organizing center"/>
    <property type="evidence" value="ECO:0007669"/>
    <property type="project" value="TreeGrafter"/>
</dbReference>
<dbReference type="InterPro" id="IPR026295">
    <property type="entry name" value="CCD81"/>
</dbReference>
<protein>
    <submittedName>
        <fullName evidence="3">CCD81 protein</fullName>
    </submittedName>
</protein>
<dbReference type="Pfam" id="PF18289">
    <property type="entry name" value="HU-CCDC81_euk_2"/>
    <property type="match status" value="1"/>
</dbReference>